<dbReference type="AlphaFoldDB" id="C6WF21"/>
<dbReference type="InterPro" id="IPR010982">
    <property type="entry name" value="Lambda_DNA-bd_dom_sf"/>
</dbReference>
<dbReference type="EMBL" id="CP001630">
    <property type="protein sequence ID" value="ACU34153.1"/>
    <property type="molecule type" value="Genomic_DNA"/>
</dbReference>
<keyword evidence="1" id="KW-0175">Coiled coil</keyword>
<proteinExistence type="predicted"/>
<keyword evidence="4" id="KW-1185">Reference proteome</keyword>
<dbReference type="KEGG" id="ami:Amir_0182"/>
<evidence type="ECO:0000259" key="2">
    <source>
        <dbReference type="PROSITE" id="PS50943"/>
    </source>
</evidence>
<evidence type="ECO:0000313" key="4">
    <source>
        <dbReference type="Proteomes" id="UP000002213"/>
    </source>
</evidence>
<dbReference type="GO" id="GO:0003677">
    <property type="term" value="F:DNA binding"/>
    <property type="evidence" value="ECO:0007669"/>
    <property type="project" value="InterPro"/>
</dbReference>
<reference evidence="3 4" key="1">
    <citation type="journal article" date="2009" name="Stand. Genomic Sci.">
        <title>Complete genome sequence of Actinosynnema mirum type strain (101).</title>
        <authorList>
            <person name="Land M."/>
            <person name="Lapidus A."/>
            <person name="Mayilraj S."/>
            <person name="Chen F."/>
            <person name="Copeland A."/>
            <person name="Del Rio T.G."/>
            <person name="Nolan M."/>
            <person name="Lucas S."/>
            <person name="Tice H."/>
            <person name="Cheng J.F."/>
            <person name="Chertkov O."/>
            <person name="Bruce D."/>
            <person name="Goodwin L."/>
            <person name="Pitluck S."/>
            <person name="Rohde M."/>
            <person name="Goker M."/>
            <person name="Pati A."/>
            <person name="Ivanova N."/>
            <person name="Mavromatis K."/>
            <person name="Chen A."/>
            <person name="Palaniappan K."/>
            <person name="Hauser L."/>
            <person name="Chang Y.J."/>
            <person name="Jeffries C.C."/>
            <person name="Brettin T."/>
            <person name="Detter J.C."/>
            <person name="Han C."/>
            <person name="Chain P."/>
            <person name="Tindall B.J."/>
            <person name="Bristow J."/>
            <person name="Eisen J.A."/>
            <person name="Markowitz V."/>
            <person name="Hugenholtz P."/>
            <person name="Kyrpides N.C."/>
            <person name="Klenk H.P."/>
        </authorList>
    </citation>
    <scope>NUCLEOTIDE SEQUENCE [LARGE SCALE GENOMIC DNA]</scope>
    <source>
        <strain evidence="4">ATCC 29888 / DSM 43827 / JCM 3225 / NBRC 14064 / NCIMB 13271 / NRRL B-12336 / IMRU 3971 / 101</strain>
    </source>
</reference>
<dbReference type="Pfam" id="PF13443">
    <property type="entry name" value="HTH_26"/>
    <property type="match status" value="1"/>
</dbReference>
<dbReference type="PROSITE" id="PS50943">
    <property type="entry name" value="HTH_CROC1"/>
    <property type="match status" value="1"/>
</dbReference>
<feature type="domain" description="HTH cro/C1-type" evidence="2">
    <location>
        <begin position="19"/>
        <end position="67"/>
    </location>
</feature>
<organism evidence="3 4">
    <name type="scientific">Actinosynnema mirum (strain ATCC 29888 / DSM 43827 / JCM 3225 / NBRC 14064 / NCIMB 13271 / NRRL B-12336 / IMRU 3971 / 101)</name>
    <dbReference type="NCBI Taxonomy" id="446462"/>
    <lineage>
        <taxon>Bacteria</taxon>
        <taxon>Bacillati</taxon>
        <taxon>Actinomycetota</taxon>
        <taxon>Actinomycetes</taxon>
        <taxon>Pseudonocardiales</taxon>
        <taxon>Pseudonocardiaceae</taxon>
        <taxon>Actinosynnema</taxon>
    </lineage>
</organism>
<dbReference type="STRING" id="446462.Amir_0182"/>
<gene>
    <name evidence="3" type="ordered locus">Amir_0182</name>
</gene>
<name>C6WF21_ACTMD</name>
<dbReference type="eggNOG" id="COG3655">
    <property type="taxonomic scope" value="Bacteria"/>
</dbReference>
<dbReference type="Proteomes" id="UP000002213">
    <property type="component" value="Chromosome"/>
</dbReference>
<dbReference type="HOGENOM" id="CLU_137385_1_0_11"/>
<dbReference type="CDD" id="cd00093">
    <property type="entry name" value="HTH_XRE"/>
    <property type="match status" value="1"/>
</dbReference>
<evidence type="ECO:0000313" key="3">
    <source>
        <dbReference type="EMBL" id="ACU34153.1"/>
    </source>
</evidence>
<dbReference type="OrthoDB" id="5186342at2"/>
<protein>
    <submittedName>
        <fullName evidence="3">Transcriptional regulator, XRE family</fullName>
    </submittedName>
</protein>
<dbReference type="SMART" id="SM00530">
    <property type="entry name" value="HTH_XRE"/>
    <property type="match status" value="1"/>
</dbReference>
<dbReference type="Gene3D" id="1.10.260.40">
    <property type="entry name" value="lambda repressor-like DNA-binding domains"/>
    <property type="match status" value="1"/>
</dbReference>
<feature type="coiled-coil region" evidence="1">
    <location>
        <begin position="87"/>
        <end position="114"/>
    </location>
</feature>
<evidence type="ECO:0000256" key="1">
    <source>
        <dbReference type="SAM" id="Coils"/>
    </source>
</evidence>
<dbReference type="SUPFAM" id="SSF47413">
    <property type="entry name" value="lambda repressor-like DNA-binding domains"/>
    <property type="match status" value="1"/>
</dbReference>
<accession>C6WF21</accession>
<dbReference type="InterPro" id="IPR001387">
    <property type="entry name" value="Cro/C1-type_HTH"/>
</dbReference>
<sequence>MIPDWEGVATAINARLSDRGMKQQELAERSGVSVAALRLLQKAKATNARPRTLAAVSEALGWPREHLAAVRDGRTPSDGAARPEPTVAELAAAMEDLRERVAELERVVGEGSSERRA</sequence>